<feature type="chain" id="PRO_5044882761" description="Secreted protein" evidence="1">
    <location>
        <begin position="20"/>
        <end position="125"/>
    </location>
</feature>
<gene>
    <name evidence="2" type="ORF">BaRGS_00010021</name>
</gene>
<comment type="caution">
    <text evidence="2">The sequence shown here is derived from an EMBL/GenBank/DDBJ whole genome shotgun (WGS) entry which is preliminary data.</text>
</comment>
<evidence type="ECO:0000313" key="3">
    <source>
        <dbReference type="Proteomes" id="UP001519460"/>
    </source>
</evidence>
<name>A0ABD0LGC3_9CAEN</name>
<evidence type="ECO:0008006" key="4">
    <source>
        <dbReference type="Google" id="ProtNLM"/>
    </source>
</evidence>
<proteinExistence type="predicted"/>
<evidence type="ECO:0000313" key="2">
    <source>
        <dbReference type="EMBL" id="KAK7498644.1"/>
    </source>
</evidence>
<evidence type="ECO:0000256" key="1">
    <source>
        <dbReference type="SAM" id="SignalP"/>
    </source>
</evidence>
<protein>
    <recommendedName>
        <fullName evidence="4">Secreted protein</fullName>
    </recommendedName>
</protein>
<feature type="signal peptide" evidence="1">
    <location>
        <begin position="1"/>
        <end position="19"/>
    </location>
</feature>
<dbReference type="EMBL" id="JACVVK020000049">
    <property type="protein sequence ID" value="KAK7498644.1"/>
    <property type="molecule type" value="Genomic_DNA"/>
</dbReference>
<keyword evidence="3" id="KW-1185">Reference proteome</keyword>
<accession>A0ABD0LGC3</accession>
<dbReference type="Proteomes" id="UP001519460">
    <property type="component" value="Unassembled WGS sequence"/>
</dbReference>
<dbReference type="AlphaFoldDB" id="A0ABD0LGC3"/>
<keyword evidence="1" id="KW-0732">Signal</keyword>
<organism evidence="2 3">
    <name type="scientific">Batillaria attramentaria</name>
    <dbReference type="NCBI Taxonomy" id="370345"/>
    <lineage>
        <taxon>Eukaryota</taxon>
        <taxon>Metazoa</taxon>
        <taxon>Spiralia</taxon>
        <taxon>Lophotrochozoa</taxon>
        <taxon>Mollusca</taxon>
        <taxon>Gastropoda</taxon>
        <taxon>Caenogastropoda</taxon>
        <taxon>Sorbeoconcha</taxon>
        <taxon>Cerithioidea</taxon>
        <taxon>Batillariidae</taxon>
        <taxon>Batillaria</taxon>
    </lineage>
</organism>
<sequence>MLRVAWLQILELVIPSAAAESGIHHTTRSIYSTAVFCRFVVPENRKPHKTKSVTMETACVSAEHCGGRVPITPLHQWQPSPPCTRLTPDPVSNKPRYSGSGVIASCASAVRATGRVLLRAGRASC</sequence>
<reference evidence="2 3" key="1">
    <citation type="journal article" date="2023" name="Sci. Data">
        <title>Genome assembly of the Korean intertidal mud-creeper Batillaria attramentaria.</title>
        <authorList>
            <person name="Patra A.K."/>
            <person name="Ho P.T."/>
            <person name="Jun S."/>
            <person name="Lee S.J."/>
            <person name="Kim Y."/>
            <person name="Won Y.J."/>
        </authorList>
    </citation>
    <scope>NUCLEOTIDE SEQUENCE [LARGE SCALE GENOMIC DNA]</scope>
    <source>
        <strain evidence="2">Wonlab-2016</strain>
    </source>
</reference>